<dbReference type="AlphaFoldDB" id="A4S471"/>
<dbReference type="PRINTS" id="PR00989">
    <property type="entry name" value="ADENOKINASE"/>
</dbReference>
<evidence type="ECO:0000256" key="1">
    <source>
        <dbReference type="ARBA" id="ARBA00001946"/>
    </source>
</evidence>
<reference evidence="13 14" key="1">
    <citation type="journal article" date="2007" name="Proc. Natl. Acad. Sci. U.S.A.">
        <title>The tiny eukaryote Ostreococcus provides genomic insights into the paradox of plankton speciation.</title>
        <authorList>
            <person name="Palenik B."/>
            <person name="Grimwood J."/>
            <person name="Aerts A."/>
            <person name="Rouze P."/>
            <person name="Salamov A."/>
            <person name="Putnam N."/>
            <person name="Dupont C."/>
            <person name="Jorgensen R."/>
            <person name="Derelle E."/>
            <person name="Rombauts S."/>
            <person name="Zhou K."/>
            <person name="Otillar R."/>
            <person name="Merchant S.S."/>
            <person name="Podell S."/>
            <person name="Gaasterland T."/>
            <person name="Napoli C."/>
            <person name="Gendler K."/>
            <person name="Manuell A."/>
            <person name="Tai V."/>
            <person name="Vallon O."/>
            <person name="Piganeau G."/>
            <person name="Jancek S."/>
            <person name="Heijde M."/>
            <person name="Jabbari K."/>
            <person name="Bowler C."/>
            <person name="Lohr M."/>
            <person name="Robbens S."/>
            <person name="Werner G."/>
            <person name="Dubchak I."/>
            <person name="Pazour G.J."/>
            <person name="Ren Q."/>
            <person name="Paulsen I."/>
            <person name="Delwiche C."/>
            <person name="Schmutz J."/>
            <person name="Rokhsar D."/>
            <person name="Van de Peer Y."/>
            <person name="Moreau H."/>
            <person name="Grigoriev I.V."/>
        </authorList>
    </citation>
    <scope>NUCLEOTIDE SEQUENCE [LARGE SCALE GENOMIC DNA]</scope>
    <source>
        <strain evidence="13 14">CCE9901</strain>
    </source>
</reference>
<evidence type="ECO:0000256" key="2">
    <source>
        <dbReference type="ARBA" id="ARBA00004801"/>
    </source>
</evidence>
<dbReference type="Proteomes" id="UP000001568">
    <property type="component" value="Chromosome 10"/>
</dbReference>
<dbReference type="RefSeq" id="XP_001420220.1">
    <property type="nucleotide sequence ID" value="XM_001420183.1"/>
</dbReference>
<dbReference type="Gene3D" id="3.40.1190.20">
    <property type="match status" value="1"/>
</dbReference>
<dbReference type="PANTHER" id="PTHR45769">
    <property type="entry name" value="ADENOSINE KINASE"/>
    <property type="match status" value="1"/>
</dbReference>
<dbReference type="EMBL" id="CP000590">
    <property type="protein sequence ID" value="ABO98513.1"/>
    <property type="molecule type" value="Genomic_DNA"/>
</dbReference>
<dbReference type="GO" id="GO:0005634">
    <property type="term" value="C:nucleus"/>
    <property type="evidence" value="ECO:0007669"/>
    <property type="project" value="TreeGrafter"/>
</dbReference>
<evidence type="ECO:0000313" key="13">
    <source>
        <dbReference type="EMBL" id="ABO98513.1"/>
    </source>
</evidence>
<dbReference type="GO" id="GO:0044209">
    <property type="term" value="P:AMP salvage"/>
    <property type="evidence" value="ECO:0007669"/>
    <property type="project" value="UniProtKB-UniRule"/>
</dbReference>
<keyword evidence="8 11" id="KW-0418">Kinase</keyword>
<dbReference type="PANTHER" id="PTHR45769:SF3">
    <property type="entry name" value="ADENOSINE KINASE"/>
    <property type="match status" value="1"/>
</dbReference>
<feature type="domain" description="Carbohydrate kinase PfkB" evidence="12">
    <location>
        <begin position="29"/>
        <end position="338"/>
    </location>
</feature>
<feature type="active site" description="Proton acceptor" evidence="10">
    <location>
        <position position="301"/>
    </location>
</feature>
<evidence type="ECO:0000256" key="8">
    <source>
        <dbReference type="ARBA" id="ARBA00022777"/>
    </source>
</evidence>
<dbReference type="GeneID" id="5004191"/>
<dbReference type="OMA" id="YCATECI"/>
<dbReference type="GO" id="GO:0005524">
    <property type="term" value="F:ATP binding"/>
    <property type="evidence" value="ECO:0007669"/>
    <property type="project" value="UniProtKB-UniRule"/>
</dbReference>
<dbReference type="SUPFAM" id="SSF53613">
    <property type="entry name" value="Ribokinase-like"/>
    <property type="match status" value="1"/>
</dbReference>
<dbReference type="InterPro" id="IPR002173">
    <property type="entry name" value="Carboh/pur_kinase_PfkB_CS"/>
</dbReference>
<dbReference type="GO" id="GO:0006144">
    <property type="term" value="P:purine nucleobase metabolic process"/>
    <property type="evidence" value="ECO:0007669"/>
    <property type="project" value="TreeGrafter"/>
</dbReference>
<keyword evidence="11" id="KW-0460">Magnesium</keyword>
<dbReference type="OrthoDB" id="432447at2759"/>
<dbReference type="Gene3D" id="3.30.1110.10">
    <property type="match status" value="1"/>
</dbReference>
<dbReference type="FunFam" id="3.40.1190.20:FF:000006">
    <property type="entry name" value="Adenosine kinase 2"/>
    <property type="match status" value="1"/>
</dbReference>
<keyword evidence="7 11" id="KW-0547">Nucleotide-binding</keyword>
<evidence type="ECO:0000256" key="7">
    <source>
        <dbReference type="ARBA" id="ARBA00022741"/>
    </source>
</evidence>
<evidence type="ECO:0000256" key="9">
    <source>
        <dbReference type="ARBA" id="ARBA00022840"/>
    </source>
</evidence>
<organism evidence="13 14">
    <name type="scientific">Ostreococcus lucimarinus (strain CCE9901)</name>
    <dbReference type="NCBI Taxonomy" id="436017"/>
    <lineage>
        <taxon>Eukaryota</taxon>
        <taxon>Viridiplantae</taxon>
        <taxon>Chlorophyta</taxon>
        <taxon>Mamiellophyceae</taxon>
        <taxon>Mamiellales</taxon>
        <taxon>Bathycoccaceae</taxon>
        <taxon>Ostreococcus</taxon>
    </lineage>
</organism>
<dbReference type="InterPro" id="IPR029056">
    <property type="entry name" value="Ribokinase-like"/>
</dbReference>
<comment type="cofactor">
    <cofactor evidence="1 11">
        <name>Mg(2+)</name>
        <dbReference type="ChEBI" id="CHEBI:18420"/>
    </cofactor>
</comment>
<evidence type="ECO:0000256" key="4">
    <source>
        <dbReference type="ARBA" id="ARBA00012119"/>
    </source>
</evidence>
<comment type="function">
    <text evidence="11">ATP dependent phosphorylation of adenosine and other related nucleoside analogs to monophosphate derivatives.</text>
</comment>
<dbReference type="GO" id="GO:0005829">
    <property type="term" value="C:cytosol"/>
    <property type="evidence" value="ECO:0007669"/>
    <property type="project" value="TreeGrafter"/>
</dbReference>
<dbReference type="UniPathway" id="UPA00588">
    <property type="reaction ID" value="UER00659"/>
</dbReference>
<sequence length="347" mass="37250">MAPHANLRLLGMGNPLLDISVACEDDALLKKYDLKLNDAILAEAKHAPLYEEMATHGDVEYIAGGATQNTIRVAQWMMQREGATAYMGCVGEDKFATQMRASCENDGVLANYMVDASTPTGTCAVIVKDGERSLCAALNAANNYKAEHLDASENFALVERADFYYMAGFFMTVSPESIMRVAKHACENKKTFMMNLSAPFLMQVPPFLATLMEALPYVNILFGNESEAVTFAESQSWDTKDIKEIALKISAMPVAEGKPSRTVVITQGCDPTVVARDGAVEEYAVIPLAKEDLVDTNGAGDAFVGGYISQLVQGADVAKCCAAGNYAANKIIQESGCKCPGVPSFTA</sequence>
<keyword evidence="5 11" id="KW-0808">Transferase</keyword>
<evidence type="ECO:0000313" key="14">
    <source>
        <dbReference type="Proteomes" id="UP000001568"/>
    </source>
</evidence>
<dbReference type="PROSITE" id="PS00584">
    <property type="entry name" value="PFKB_KINASES_2"/>
    <property type="match status" value="1"/>
</dbReference>
<dbReference type="EC" id="2.7.1.20" evidence="4 11"/>
<evidence type="ECO:0000256" key="3">
    <source>
        <dbReference type="ARBA" id="ARBA00010688"/>
    </source>
</evidence>
<dbReference type="InterPro" id="IPR011611">
    <property type="entry name" value="PfkB_dom"/>
</dbReference>
<evidence type="ECO:0000256" key="11">
    <source>
        <dbReference type="RuleBase" id="RU368116"/>
    </source>
</evidence>
<dbReference type="Pfam" id="PF00294">
    <property type="entry name" value="PfkB"/>
    <property type="match status" value="1"/>
</dbReference>
<name>A4S471_OSTLU</name>
<protein>
    <recommendedName>
        <fullName evidence="4 11">Adenosine kinase</fullName>
        <shortName evidence="11">AK</shortName>
        <ecNumber evidence="4 11">2.7.1.20</ecNumber>
    </recommendedName>
    <alternativeName>
        <fullName evidence="11">Adenosine 5'-phosphotransferase</fullName>
    </alternativeName>
</protein>
<dbReference type="KEGG" id="olu:OSTLU_50659"/>
<evidence type="ECO:0000256" key="6">
    <source>
        <dbReference type="ARBA" id="ARBA00022726"/>
    </source>
</evidence>
<dbReference type="InterPro" id="IPR001805">
    <property type="entry name" value="Adenokinase"/>
</dbReference>
<dbReference type="Gramene" id="ABO98513">
    <property type="protein sequence ID" value="ABO98513"/>
    <property type="gene ID" value="OSTLU_50659"/>
</dbReference>
<dbReference type="eggNOG" id="KOG2854">
    <property type="taxonomic scope" value="Eukaryota"/>
</dbReference>
<accession>A4S471</accession>
<proteinExistence type="inferred from homology"/>
<comment type="similarity">
    <text evidence="3 11">Belongs to the carbohydrate kinase PfkB family.</text>
</comment>
<dbReference type="STRING" id="436017.A4S471"/>
<keyword evidence="9 11" id="KW-0067">ATP-binding</keyword>
<evidence type="ECO:0000259" key="12">
    <source>
        <dbReference type="Pfam" id="PF00294"/>
    </source>
</evidence>
<gene>
    <name evidence="13" type="ORF">OSTLU_50659</name>
</gene>
<dbReference type="GO" id="GO:0004001">
    <property type="term" value="F:adenosine kinase activity"/>
    <property type="evidence" value="ECO:0007669"/>
    <property type="project" value="UniProtKB-UniRule"/>
</dbReference>
<dbReference type="GO" id="GO:0006166">
    <property type="term" value="P:purine ribonucleoside salvage"/>
    <property type="evidence" value="ECO:0007669"/>
    <property type="project" value="UniProtKB-KW"/>
</dbReference>
<comment type="pathway">
    <text evidence="2 11">Purine metabolism; AMP biosynthesis via salvage pathway; AMP from adenosine: step 1/1.</text>
</comment>
<dbReference type="HOGENOM" id="CLU_045832_0_0_1"/>
<evidence type="ECO:0000256" key="5">
    <source>
        <dbReference type="ARBA" id="ARBA00022679"/>
    </source>
</evidence>
<evidence type="ECO:0000256" key="10">
    <source>
        <dbReference type="PIRSR" id="PIRSR601805-1"/>
    </source>
</evidence>
<keyword evidence="6 11" id="KW-0660">Purine salvage</keyword>
<keyword evidence="14" id="KW-1185">Reference proteome</keyword>
<comment type="catalytic activity">
    <reaction evidence="11">
        <text>adenosine + ATP = AMP + ADP + H(+)</text>
        <dbReference type="Rhea" id="RHEA:20824"/>
        <dbReference type="ChEBI" id="CHEBI:15378"/>
        <dbReference type="ChEBI" id="CHEBI:16335"/>
        <dbReference type="ChEBI" id="CHEBI:30616"/>
        <dbReference type="ChEBI" id="CHEBI:456215"/>
        <dbReference type="ChEBI" id="CHEBI:456216"/>
        <dbReference type="EC" id="2.7.1.20"/>
    </reaction>
</comment>
<dbReference type="CDD" id="cd01168">
    <property type="entry name" value="adenosine_kinase"/>
    <property type="match status" value="1"/>
</dbReference>